<dbReference type="Pfam" id="PF00069">
    <property type="entry name" value="Pkinase"/>
    <property type="match status" value="2"/>
</dbReference>
<dbReference type="GO" id="GO:0035556">
    <property type="term" value="P:intracellular signal transduction"/>
    <property type="evidence" value="ECO:0007669"/>
    <property type="project" value="TreeGrafter"/>
</dbReference>
<dbReference type="PROSITE" id="PS50011">
    <property type="entry name" value="PROTEIN_KINASE_DOM"/>
    <property type="match status" value="1"/>
</dbReference>
<dbReference type="Gene3D" id="1.10.510.10">
    <property type="entry name" value="Transferase(Phosphotransferase) domain 1"/>
    <property type="match status" value="2"/>
</dbReference>
<dbReference type="PANTHER" id="PTHR24356">
    <property type="entry name" value="SERINE/THREONINE-PROTEIN KINASE"/>
    <property type="match status" value="1"/>
</dbReference>
<evidence type="ECO:0000256" key="2">
    <source>
        <dbReference type="ARBA" id="ARBA00012513"/>
    </source>
</evidence>
<dbReference type="PROSITE" id="PS00108">
    <property type="entry name" value="PROTEIN_KINASE_ST"/>
    <property type="match status" value="1"/>
</dbReference>
<evidence type="ECO:0000256" key="3">
    <source>
        <dbReference type="ARBA" id="ARBA00022527"/>
    </source>
</evidence>
<dbReference type="eggNOG" id="KOG0606">
    <property type="taxonomic scope" value="Eukaryota"/>
</dbReference>
<reference evidence="12 13" key="1">
    <citation type="submission" date="2011-07" db="EMBL/GenBank/DDBJ databases">
        <authorList>
            <person name="Coyne R."/>
            <person name="Brami D."/>
            <person name="Johnson J."/>
            <person name="Hostetler J."/>
            <person name="Hannick L."/>
            <person name="Clark T."/>
            <person name="Cassidy-Hanley D."/>
            <person name="Inman J."/>
        </authorList>
    </citation>
    <scope>NUCLEOTIDE SEQUENCE [LARGE SCALE GENOMIC DNA]</scope>
    <source>
        <strain evidence="12 13">G5</strain>
    </source>
</reference>
<dbReference type="Proteomes" id="UP000008983">
    <property type="component" value="Unassembled WGS sequence"/>
</dbReference>
<name>G0R2W5_ICHMU</name>
<evidence type="ECO:0000256" key="8">
    <source>
        <dbReference type="ARBA" id="ARBA00047899"/>
    </source>
</evidence>
<proteinExistence type="inferred from homology"/>
<evidence type="ECO:0000256" key="1">
    <source>
        <dbReference type="ARBA" id="ARBA00009903"/>
    </source>
</evidence>
<keyword evidence="4" id="KW-0808">Transferase</keyword>
<evidence type="ECO:0000313" key="12">
    <source>
        <dbReference type="EMBL" id="EGR28176.1"/>
    </source>
</evidence>
<dbReference type="InterPro" id="IPR008271">
    <property type="entry name" value="Ser/Thr_kinase_AS"/>
</dbReference>
<evidence type="ECO:0000256" key="6">
    <source>
        <dbReference type="ARBA" id="ARBA00022777"/>
    </source>
</evidence>
<dbReference type="PANTHER" id="PTHR24356:SF1">
    <property type="entry name" value="SERINE_THREONINE-PROTEIN KINASE GREATWALL"/>
    <property type="match status" value="1"/>
</dbReference>
<dbReference type="GO" id="GO:0005524">
    <property type="term" value="F:ATP binding"/>
    <property type="evidence" value="ECO:0007669"/>
    <property type="project" value="UniProtKB-KW"/>
</dbReference>
<dbReference type="RefSeq" id="XP_004027521.1">
    <property type="nucleotide sequence ID" value="XM_004027472.1"/>
</dbReference>
<dbReference type="OrthoDB" id="162894at2759"/>
<dbReference type="OMA" id="YARPQEE"/>
<comment type="catalytic activity">
    <reaction evidence="8">
        <text>L-threonyl-[protein] + ATP = O-phospho-L-threonyl-[protein] + ADP + H(+)</text>
        <dbReference type="Rhea" id="RHEA:46608"/>
        <dbReference type="Rhea" id="RHEA-COMP:11060"/>
        <dbReference type="Rhea" id="RHEA-COMP:11605"/>
        <dbReference type="ChEBI" id="CHEBI:15378"/>
        <dbReference type="ChEBI" id="CHEBI:30013"/>
        <dbReference type="ChEBI" id="CHEBI:30616"/>
        <dbReference type="ChEBI" id="CHEBI:61977"/>
        <dbReference type="ChEBI" id="CHEBI:456216"/>
        <dbReference type="EC" id="2.7.11.1"/>
    </reaction>
</comment>
<dbReference type="EMBL" id="GL984282">
    <property type="protein sequence ID" value="EGR28176.1"/>
    <property type="molecule type" value="Genomic_DNA"/>
</dbReference>
<evidence type="ECO:0000256" key="4">
    <source>
        <dbReference type="ARBA" id="ARBA00022679"/>
    </source>
</evidence>
<dbReference type="InParanoid" id="G0R2W5"/>
<dbReference type="InterPro" id="IPR011009">
    <property type="entry name" value="Kinase-like_dom_sf"/>
</dbReference>
<dbReference type="EC" id="2.7.11.1" evidence="2"/>
<keyword evidence="5" id="KW-0547">Nucleotide-binding</keyword>
<gene>
    <name evidence="12" type="ORF">IMG5_181050</name>
</gene>
<evidence type="ECO:0000256" key="9">
    <source>
        <dbReference type="ARBA" id="ARBA00048679"/>
    </source>
</evidence>
<evidence type="ECO:0000256" key="7">
    <source>
        <dbReference type="ARBA" id="ARBA00022840"/>
    </source>
</evidence>
<keyword evidence="6" id="KW-0418">Kinase</keyword>
<evidence type="ECO:0000259" key="11">
    <source>
        <dbReference type="PROSITE" id="PS50011"/>
    </source>
</evidence>
<keyword evidence="3" id="KW-0723">Serine/threonine-protein kinase</keyword>
<keyword evidence="7" id="KW-0067">ATP-binding</keyword>
<dbReference type="FunFam" id="1.10.510.10:FF:000340">
    <property type="entry name" value="Serine threonine protein kinase"/>
    <property type="match status" value="1"/>
</dbReference>
<dbReference type="GO" id="GO:0004674">
    <property type="term" value="F:protein serine/threonine kinase activity"/>
    <property type="evidence" value="ECO:0007669"/>
    <property type="project" value="UniProtKB-KW"/>
</dbReference>
<dbReference type="Gene3D" id="3.30.200.20">
    <property type="entry name" value="Phosphorylase Kinase, domain 1"/>
    <property type="match status" value="1"/>
</dbReference>
<sequence length="1025" mass="120983">MNVQKQGKILEEKLIQKRKKIKNTKKIKQKKSLNKKQNYAQNIENKNINDQKNKIVGEIIALQQFPNNNINSNSSSFRANQYGERIKLDRANKKKMGTTIMANLTKFNTQDNGNTEEDEQIRQIREYGELLKEIINYGEKIINNNEQTINIKNEMELKQKVNDVLELISYRKESQKKDIIDTLTLIQNFSKHLEERITLQMSVQKNDQEIKNIQQNNSHTPSLGSQMLKGISMSFNKKQQVKGLSQAKCKFQQQQQQQQQQQNTPEKQNSINEIMNKILILLQCQKKLNLIQIYLYLKLMIQTLILLYNQIMKKKSLLELLLKNSQLQKNIVSPKLIDFPKQVYSPKTIKEEEVVVQNKIKQIEEKIKKDHDQVEVIHEEENEQIDSPAFNPLKTRNQQRKIQNIFNFQKTHEQEEIKENTKKQEIEKEIEQYQKKKQKTILSLLKNFDNKKKGTENENTPFYEKQNNIQIQKSIENQIIQEVQSDSYSSLLENPNDSSGEVLLKKFIEEETQKNNDLDIDLPPYVQLLQQRQEEEQNVRKKSSFYYLQNQQETEEELIYEPPPKPVESYYPDIPDFQAYNIINEKGYYSDSEFVKLDAQKKKDQLSIGFKDFEFIKLLGQGAYGYVYLKLDKKFIETLISEKNVFELISGDWVVKAFYSFTHENYICFVLEYMMGGDFCRILNLYTCLDQWIAEIYMAELVLAIEYLHQINIVHRDLKPDNMLIDQSGHLKLADFGLSEVGFNNKLNLHKQKNQMGDIKEFINIEQNKENEYITEIQVEGGIMKKQQKHEEKRIVGTPDYIAPEIIRGESTNNKSLDWWSMGIIMYEFLVGVPPFNDDSVEKIFENIKNMNITWPEIGDIEDGDKISPEAADLMQKLLNPNYKERLGAKGADEIKAHPFFKNIQWNKLRSNRAPIKPTSKQLQEAIQKREKDKEQMQQFMNKMKCKEGMKNIDEMGKKLNEELKNLERLDLFVNKNNEEANQLLEEQGIKINMVEKKIIKLNKIKENLIFQNEFDQYLWYFEFD</sequence>
<dbReference type="FunFam" id="1.10.510.10:FF:000604">
    <property type="entry name" value="AGC protein kinase"/>
    <property type="match status" value="1"/>
</dbReference>
<feature type="coiled-coil region" evidence="10">
    <location>
        <begin position="923"/>
        <end position="998"/>
    </location>
</feature>
<keyword evidence="13" id="KW-1185">Reference proteome</keyword>
<keyword evidence="10" id="KW-0175">Coiled coil</keyword>
<dbReference type="CDD" id="cd05579">
    <property type="entry name" value="STKc_MAST_like"/>
    <property type="match status" value="1"/>
</dbReference>
<dbReference type="GeneID" id="14904298"/>
<dbReference type="InterPro" id="IPR050236">
    <property type="entry name" value="Ser_Thr_kinase_AGC"/>
</dbReference>
<comment type="catalytic activity">
    <reaction evidence="9">
        <text>L-seryl-[protein] + ATP = O-phospho-L-seryl-[protein] + ADP + H(+)</text>
        <dbReference type="Rhea" id="RHEA:17989"/>
        <dbReference type="Rhea" id="RHEA-COMP:9863"/>
        <dbReference type="Rhea" id="RHEA-COMP:11604"/>
        <dbReference type="ChEBI" id="CHEBI:15378"/>
        <dbReference type="ChEBI" id="CHEBI:29999"/>
        <dbReference type="ChEBI" id="CHEBI:30616"/>
        <dbReference type="ChEBI" id="CHEBI:83421"/>
        <dbReference type="ChEBI" id="CHEBI:456216"/>
        <dbReference type="EC" id="2.7.11.1"/>
    </reaction>
</comment>
<evidence type="ECO:0000256" key="5">
    <source>
        <dbReference type="ARBA" id="ARBA00022741"/>
    </source>
</evidence>
<evidence type="ECO:0000256" key="10">
    <source>
        <dbReference type="SAM" id="Coils"/>
    </source>
</evidence>
<dbReference type="InterPro" id="IPR000719">
    <property type="entry name" value="Prot_kinase_dom"/>
</dbReference>
<organism evidence="12 13">
    <name type="scientific">Ichthyophthirius multifiliis</name>
    <name type="common">White spot disease agent</name>
    <name type="synonym">Ich</name>
    <dbReference type="NCBI Taxonomy" id="5932"/>
    <lineage>
        <taxon>Eukaryota</taxon>
        <taxon>Sar</taxon>
        <taxon>Alveolata</taxon>
        <taxon>Ciliophora</taxon>
        <taxon>Intramacronucleata</taxon>
        <taxon>Oligohymenophorea</taxon>
        <taxon>Hymenostomatida</taxon>
        <taxon>Ophryoglenina</taxon>
        <taxon>Ichthyophthirius</taxon>
    </lineage>
</organism>
<accession>G0R2W5</accession>
<comment type="similarity">
    <text evidence="1">Belongs to the protein kinase superfamily. AGC Ser/Thr protein kinase family.</text>
</comment>
<feature type="domain" description="Protein kinase" evidence="11">
    <location>
        <begin position="613"/>
        <end position="901"/>
    </location>
</feature>
<dbReference type="STRING" id="857967.G0R2W5"/>
<evidence type="ECO:0000313" key="13">
    <source>
        <dbReference type="Proteomes" id="UP000008983"/>
    </source>
</evidence>
<dbReference type="SUPFAM" id="SSF56112">
    <property type="entry name" value="Protein kinase-like (PK-like)"/>
    <property type="match status" value="1"/>
</dbReference>
<feature type="coiled-coil region" evidence="10">
    <location>
        <begin position="416"/>
        <end position="443"/>
    </location>
</feature>
<protein>
    <recommendedName>
        <fullName evidence="2">non-specific serine/threonine protein kinase</fullName>
        <ecNumber evidence="2">2.7.11.1</ecNumber>
    </recommendedName>
</protein>
<dbReference type="SMART" id="SM00220">
    <property type="entry name" value="S_TKc"/>
    <property type="match status" value="1"/>
</dbReference>
<dbReference type="AlphaFoldDB" id="G0R2W5"/>